<sequence>MLNSTVNMRILLLLINIFAIHVFARLVISSGSSLERHGERGNHGKITTWPVNQDKNSVVYYCFANKESSEKLSRGVRNGWKTWYAKIGQPGVENGHTLKAIDSSEGKDNGYCWTDEKSKQWNSKVFGNETLVIKVYGDDAIGGESSVGFTPAEVDSSAGRHSMTMGAEASDWDFAHEWGHVFGLLHEHQRPDRDDYVNFTCENMYGYEESWKRAEKGKISKEDFCSKAVSSRPFGFQSDQFAKGAEFSLEIDGVHSKAYDWDSIMHYTSDIFGDPAKMEDHPKDASYFPLSRLDKAGDVARRIIPAAKSYPDLKVSDGDKEAIQAMYGWGG</sequence>
<comment type="cofactor">
    <cofactor evidence="1">
        <name>Zn(2+)</name>
        <dbReference type="ChEBI" id="CHEBI:29105"/>
    </cofactor>
    <text evidence="1">Binds 1 zinc ion per subunit.</text>
</comment>
<dbReference type="GO" id="GO:0006508">
    <property type="term" value="P:proteolysis"/>
    <property type="evidence" value="ECO:0007669"/>
    <property type="project" value="UniProtKB-KW"/>
</dbReference>
<accession>A0A6A6SBS1</accession>
<evidence type="ECO:0000256" key="1">
    <source>
        <dbReference type="RuleBase" id="RU361183"/>
    </source>
</evidence>
<keyword evidence="1" id="KW-0378">Hydrolase</keyword>
<dbReference type="Proteomes" id="UP000799753">
    <property type="component" value="Unassembled WGS sequence"/>
</dbReference>
<evidence type="ECO:0000313" key="4">
    <source>
        <dbReference type="Proteomes" id="UP000799753"/>
    </source>
</evidence>
<name>A0A6A6SBS1_9PLEO</name>
<dbReference type="EC" id="3.4.24.-" evidence="1"/>
<reference evidence="3" key="1">
    <citation type="journal article" date="2020" name="Stud. Mycol.">
        <title>101 Dothideomycetes genomes: a test case for predicting lifestyles and emergence of pathogens.</title>
        <authorList>
            <person name="Haridas S."/>
            <person name="Albert R."/>
            <person name="Binder M."/>
            <person name="Bloem J."/>
            <person name="Labutti K."/>
            <person name="Salamov A."/>
            <person name="Andreopoulos B."/>
            <person name="Baker S."/>
            <person name="Barry K."/>
            <person name="Bills G."/>
            <person name="Bluhm B."/>
            <person name="Cannon C."/>
            <person name="Castanera R."/>
            <person name="Culley D."/>
            <person name="Daum C."/>
            <person name="Ezra D."/>
            <person name="Gonzalez J."/>
            <person name="Henrissat B."/>
            <person name="Kuo A."/>
            <person name="Liang C."/>
            <person name="Lipzen A."/>
            <person name="Lutzoni F."/>
            <person name="Magnuson J."/>
            <person name="Mondo S."/>
            <person name="Nolan M."/>
            <person name="Ohm R."/>
            <person name="Pangilinan J."/>
            <person name="Park H.-J."/>
            <person name="Ramirez L."/>
            <person name="Alfaro M."/>
            <person name="Sun H."/>
            <person name="Tritt A."/>
            <person name="Yoshinaga Y."/>
            <person name="Zwiers L.-H."/>
            <person name="Turgeon B."/>
            <person name="Goodwin S."/>
            <person name="Spatafora J."/>
            <person name="Crous P."/>
            <person name="Grigoriev I."/>
        </authorList>
    </citation>
    <scope>NUCLEOTIDE SEQUENCE</scope>
    <source>
        <strain evidence="3">CBS 473.64</strain>
    </source>
</reference>
<feature type="chain" id="PRO_5033113934" description="Metalloendopeptidase" evidence="1">
    <location>
        <begin position="25"/>
        <end position="331"/>
    </location>
</feature>
<dbReference type="InterPro" id="IPR024079">
    <property type="entry name" value="MetalloPept_cat_dom_sf"/>
</dbReference>
<evidence type="ECO:0000313" key="3">
    <source>
        <dbReference type="EMBL" id="KAF2645010.1"/>
    </source>
</evidence>
<dbReference type="PANTHER" id="PTHR10127:SF850">
    <property type="entry name" value="METALLOENDOPEPTIDASE"/>
    <property type="match status" value="1"/>
</dbReference>
<gene>
    <name evidence="3" type="ORF">P280DRAFT_185698</name>
</gene>
<dbReference type="PANTHER" id="PTHR10127">
    <property type="entry name" value="DISCOIDIN, CUB, EGF, LAMININ , AND ZINC METALLOPROTEASE DOMAIN CONTAINING"/>
    <property type="match status" value="1"/>
</dbReference>
<organism evidence="3 4">
    <name type="scientific">Massarina eburnea CBS 473.64</name>
    <dbReference type="NCBI Taxonomy" id="1395130"/>
    <lineage>
        <taxon>Eukaryota</taxon>
        <taxon>Fungi</taxon>
        <taxon>Dikarya</taxon>
        <taxon>Ascomycota</taxon>
        <taxon>Pezizomycotina</taxon>
        <taxon>Dothideomycetes</taxon>
        <taxon>Pleosporomycetidae</taxon>
        <taxon>Pleosporales</taxon>
        <taxon>Massarineae</taxon>
        <taxon>Massarinaceae</taxon>
        <taxon>Massarina</taxon>
    </lineage>
</organism>
<dbReference type="OrthoDB" id="291007at2759"/>
<keyword evidence="1" id="KW-0482">Metalloprotease</keyword>
<dbReference type="Pfam" id="PF01400">
    <property type="entry name" value="Astacin"/>
    <property type="match status" value="1"/>
</dbReference>
<keyword evidence="1" id="KW-0732">Signal</keyword>
<feature type="signal peptide" evidence="1">
    <location>
        <begin position="1"/>
        <end position="24"/>
    </location>
</feature>
<dbReference type="InterPro" id="IPR001506">
    <property type="entry name" value="Peptidase_M12A"/>
</dbReference>
<evidence type="ECO:0000259" key="2">
    <source>
        <dbReference type="Pfam" id="PF01400"/>
    </source>
</evidence>
<dbReference type="EMBL" id="MU006778">
    <property type="protein sequence ID" value="KAF2645010.1"/>
    <property type="molecule type" value="Genomic_DNA"/>
</dbReference>
<dbReference type="PRINTS" id="PR00480">
    <property type="entry name" value="ASTACIN"/>
</dbReference>
<proteinExistence type="predicted"/>
<keyword evidence="1" id="KW-0862">Zinc</keyword>
<feature type="domain" description="Peptidase M12A" evidence="2">
    <location>
        <begin position="165"/>
        <end position="215"/>
    </location>
</feature>
<dbReference type="AlphaFoldDB" id="A0A6A6SBS1"/>
<dbReference type="GO" id="GO:0046872">
    <property type="term" value="F:metal ion binding"/>
    <property type="evidence" value="ECO:0007669"/>
    <property type="project" value="UniProtKB-KW"/>
</dbReference>
<keyword evidence="1" id="KW-0645">Protease</keyword>
<keyword evidence="1" id="KW-0479">Metal-binding</keyword>
<keyword evidence="4" id="KW-1185">Reference proteome</keyword>
<dbReference type="Gene3D" id="3.40.390.10">
    <property type="entry name" value="Collagenase (Catalytic Domain)"/>
    <property type="match status" value="1"/>
</dbReference>
<dbReference type="SUPFAM" id="SSF55486">
    <property type="entry name" value="Metalloproteases ('zincins'), catalytic domain"/>
    <property type="match status" value="2"/>
</dbReference>
<protein>
    <recommendedName>
        <fullName evidence="1">Metalloendopeptidase</fullName>
        <ecNumber evidence="1">3.4.24.-</ecNumber>
    </recommendedName>
</protein>
<dbReference type="GO" id="GO:0004222">
    <property type="term" value="F:metalloendopeptidase activity"/>
    <property type="evidence" value="ECO:0007669"/>
    <property type="project" value="UniProtKB-UniRule"/>
</dbReference>